<accession>A0A382BMS6</accession>
<evidence type="ECO:0000313" key="1">
    <source>
        <dbReference type="EMBL" id="SVB14974.1"/>
    </source>
</evidence>
<sequence>MKIEKLSNFSKIYDQYDVFLIDLWGVMHNGIRLNPGAIKTVENLSNNNKK</sequence>
<dbReference type="AlphaFoldDB" id="A0A382BMS6"/>
<name>A0A382BMS6_9ZZZZ</name>
<dbReference type="InterPro" id="IPR023214">
    <property type="entry name" value="HAD_sf"/>
</dbReference>
<dbReference type="InterPro" id="IPR036412">
    <property type="entry name" value="HAD-like_sf"/>
</dbReference>
<protein>
    <recommendedName>
        <fullName evidence="2">TIGR01459 family HAD-type hydrolase</fullName>
    </recommendedName>
</protein>
<organism evidence="1">
    <name type="scientific">marine metagenome</name>
    <dbReference type="NCBI Taxonomy" id="408172"/>
    <lineage>
        <taxon>unclassified sequences</taxon>
        <taxon>metagenomes</taxon>
        <taxon>ecological metagenomes</taxon>
    </lineage>
</organism>
<feature type="non-terminal residue" evidence="1">
    <location>
        <position position="50"/>
    </location>
</feature>
<evidence type="ECO:0008006" key="2">
    <source>
        <dbReference type="Google" id="ProtNLM"/>
    </source>
</evidence>
<gene>
    <name evidence="1" type="ORF">METZ01_LOCUS167828</name>
</gene>
<proteinExistence type="predicted"/>
<dbReference type="EMBL" id="UINC01030486">
    <property type="protein sequence ID" value="SVB14974.1"/>
    <property type="molecule type" value="Genomic_DNA"/>
</dbReference>
<dbReference type="Gene3D" id="3.40.50.1000">
    <property type="entry name" value="HAD superfamily/HAD-like"/>
    <property type="match status" value="1"/>
</dbReference>
<reference evidence="1" key="1">
    <citation type="submission" date="2018-05" db="EMBL/GenBank/DDBJ databases">
        <authorList>
            <person name="Lanie J.A."/>
            <person name="Ng W.-L."/>
            <person name="Kazmierczak K.M."/>
            <person name="Andrzejewski T.M."/>
            <person name="Davidsen T.M."/>
            <person name="Wayne K.J."/>
            <person name="Tettelin H."/>
            <person name="Glass J.I."/>
            <person name="Rusch D."/>
            <person name="Podicherti R."/>
            <person name="Tsui H.-C.T."/>
            <person name="Winkler M.E."/>
        </authorList>
    </citation>
    <scope>NUCLEOTIDE SEQUENCE</scope>
</reference>
<dbReference type="SUPFAM" id="SSF56784">
    <property type="entry name" value="HAD-like"/>
    <property type="match status" value="1"/>
</dbReference>